<feature type="region of interest" description="Disordered" evidence="7">
    <location>
        <begin position="1584"/>
        <end position="1614"/>
    </location>
</feature>
<keyword evidence="13" id="KW-1185">Reference proteome</keyword>
<dbReference type="PROSITE" id="PS50237">
    <property type="entry name" value="HECT"/>
    <property type="match status" value="1"/>
</dbReference>
<dbReference type="SMART" id="SM00547">
    <property type="entry name" value="ZnF_RBZ"/>
    <property type="match status" value="2"/>
</dbReference>
<evidence type="ECO:0000313" key="12">
    <source>
        <dbReference type="EMBL" id="EGZ17368.1"/>
    </source>
</evidence>
<dbReference type="GeneID" id="20663457"/>
<dbReference type="Gene3D" id="3.90.1750.10">
    <property type="entry name" value="Hect, E3 ligase catalytic domains"/>
    <property type="match status" value="1"/>
</dbReference>
<dbReference type="InterPro" id="IPR043366">
    <property type="entry name" value="HECTD4"/>
</dbReference>
<dbReference type="EMBL" id="JH159154">
    <property type="protein sequence ID" value="EGZ17368.1"/>
    <property type="molecule type" value="Genomic_DNA"/>
</dbReference>
<dbReference type="Proteomes" id="UP000002640">
    <property type="component" value="Unassembled WGS sequence"/>
</dbReference>
<dbReference type="PROSITE" id="PS50135">
    <property type="entry name" value="ZF_ZZ_2"/>
    <property type="match status" value="1"/>
</dbReference>
<keyword evidence="4" id="KW-0862">Zinc</keyword>
<evidence type="ECO:0000256" key="5">
    <source>
        <dbReference type="PROSITE-ProRule" id="PRU00104"/>
    </source>
</evidence>
<feature type="compositionally biased region" description="Low complexity" evidence="7">
    <location>
        <begin position="843"/>
        <end position="854"/>
    </location>
</feature>
<dbReference type="SUPFAM" id="SSF56204">
    <property type="entry name" value="Hect, E3 ligase catalytic domain"/>
    <property type="match status" value="1"/>
</dbReference>
<dbReference type="InterPro" id="IPR000569">
    <property type="entry name" value="HECT_dom"/>
</dbReference>
<proteinExistence type="predicted"/>
<dbReference type="SMART" id="SM00119">
    <property type="entry name" value="HECTc"/>
    <property type="match status" value="1"/>
</dbReference>
<dbReference type="PANTHER" id="PTHR46435">
    <property type="entry name" value="E3 UBIQUITIN-PROTEIN LIGASE HECTD4-RELATED"/>
    <property type="match status" value="1"/>
</dbReference>
<dbReference type="RefSeq" id="XP_009526426.1">
    <property type="nucleotide sequence ID" value="XM_009528131.1"/>
</dbReference>
<dbReference type="PANTHER" id="PTHR46435:SF1">
    <property type="entry name" value="E3 UBIQUITIN-PROTEIN LIGASE HECTD4-RELATED"/>
    <property type="match status" value="1"/>
</dbReference>
<evidence type="ECO:0000256" key="3">
    <source>
        <dbReference type="ARBA" id="ARBA00022786"/>
    </source>
</evidence>
<evidence type="ECO:0000259" key="9">
    <source>
        <dbReference type="PROSITE" id="PS50135"/>
    </source>
</evidence>
<evidence type="ECO:0000256" key="4">
    <source>
        <dbReference type="ARBA" id="ARBA00022833"/>
    </source>
</evidence>
<feature type="domain" description="HECT" evidence="11">
    <location>
        <begin position="1935"/>
        <end position="2301"/>
    </location>
</feature>
<evidence type="ECO:0000313" key="13">
    <source>
        <dbReference type="Proteomes" id="UP000002640"/>
    </source>
</evidence>
<dbReference type="Pfam" id="PF00632">
    <property type="entry name" value="HECT"/>
    <property type="match status" value="1"/>
</dbReference>
<dbReference type="OMA" id="LRWELAC"/>
<dbReference type="Gene3D" id="4.10.1060.10">
    <property type="entry name" value="Zinc finger, RanBP2-type"/>
    <property type="match status" value="1"/>
</dbReference>
<dbReference type="Pfam" id="PF00641">
    <property type="entry name" value="Zn_ribbon_RanBP"/>
    <property type="match status" value="1"/>
</dbReference>
<dbReference type="InterPro" id="IPR035983">
    <property type="entry name" value="Hect_E3_ubiquitin_ligase"/>
</dbReference>
<feature type="domain" description="RanBP2-type" evidence="10">
    <location>
        <begin position="1495"/>
        <end position="1524"/>
    </location>
</feature>
<evidence type="ECO:0000259" key="11">
    <source>
        <dbReference type="PROSITE" id="PS50237"/>
    </source>
</evidence>
<evidence type="ECO:0000256" key="6">
    <source>
        <dbReference type="PROSITE-ProRule" id="PRU00228"/>
    </source>
</evidence>
<feature type="compositionally biased region" description="Low complexity" evidence="7">
    <location>
        <begin position="1597"/>
        <end position="1613"/>
    </location>
</feature>
<dbReference type="SMR" id="G4ZDD3"/>
<dbReference type="Gene3D" id="3.30.2160.10">
    <property type="entry name" value="Hect, E3 ligase catalytic domain"/>
    <property type="match status" value="1"/>
</dbReference>
<evidence type="ECO:0000259" key="10">
    <source>
        <dbReference type="PROSITE" id="PS50199"/>
    </source>
</evidence>
<keyword evidence="2 6" id="KW-0863">Zinc-finger</keyword>
<dbReference type="GO" id="GO:0008270">
    <property type="term" value="F:zinc ion binding"/>
    <property type="evidence" value="ECO:0007669"/>
    <property type="project" value="UniProtKB-KW"/>
</dbReference>
<feature type="domain" description="Cyclic nucleotide-binding" evidence="8">
    <location>
        <begin position="1326"/>
        <end position="1370"/>
    </location>
</feature>
<evidence type="ECO:0000256" key="7">
    <source>
        <dbReference type="SAM" id="MobiDB-lite"/>
    </source>
</evidence>
<dbReference type="Gene3D" id="2.30.30.380">
    <property type="entry name" value="Zn-finger domain of Sec23/24"/>
    <property type="match status" value="1"/>
</dbReference>
<evidence type="ECO:0000259" key="8">
    <source>
        <dbReference type="PROSITE" id="PS50042"/>
    </source>
</evidence>
<keyword evidence="3 5" id="KW-0833">Ubl conjugation pathway</keyword>
<dbReference type="GO" id="GO:0004842">
    <property type="term" value="F:ubiquitin-protein transferase activity"/>
    <property type="evidence" value="ECO:0007669"/>
    <property type="project" value="InterPro"/>
</dbReference>
<evidence type="ECO:0000256" key="1">
    <source>
        <dbReference type="ARBA" id="ARBA00022723"/>
    </source>
</evidence>
<gene>
    <name evidence="12" type="ORF">PHYSODRAFT_560031</name>
</gene>
<feature type="active site" description="Glycyl thioester intermediate" evidence="5">
    <location>
        <position position="2260"/>
    </location>
</feature>
<feature type="region of interest" description="Disordered" evidence="7">
    <location>
        <begin position="843"/>
        <end position="863"/>
    </location>
</feature>
<evidence type="ECO:0000256" key="2">
    <source>
        <dbReference type="ARBA" id="ARBA00022771"/>
    </source>
</evidence>
<dbReference type="InterPro" id="IPR000595">
    <property type="entry name" value="cNMP-bd_dom"/>
</dbReference>
<feature type="domain" description="RanBP2-type" evidence="10">
    <location>
        <begin position="1548"/>
        <end position="1582"/>
    </location>
</feature>
<dbReference type="InterPro" id="IPR000433">
    <property type="entry name" value="Znf_ZZ"/>
</dbReference>
<feature type="domain" description="ZZ-type" evidence="9">
    <location>
        <begin position="100"/>
        <end position="152"/>
    </location>
</feature>
<dbReference type="InterPro" id="IPR043145">
    <property type="entry name" value="Znf_ZZ_sf"/>
</dbReference>
<dbReference type="Gene3D" id="3.30.60.90">
    <property type="match status" value="1"/>
</dbReference>
<name>G4ZDD3_PHYSP</name>
<dbReference type="STRING" id="1094619.G4ZDD3"/>
<protein>
    <submittedName>
        <fullName evidence="12">Uncharacterized protein</fullName>
    </submittedName>
</protein>
<dbReference type="KEGG" id="psoj:PHYSODRAFT_560031"/>
<dbReference type="PROSITE" id="PS50042">
    <property type="entry name" value="CNMP_BINDING_3"/>
    <property type="match status" value="1"/>
</dbReference>
<dbReference type="InParanoid" id="G4ZDD3"/>
<sequence length="2313" mass="252509">MAAKCKAGHRIVLGSDIQEILLKRVGEMMSPIPNRAEYCVVIFRSELALEKLVDAVNTVGEPDISSLKIPIGVSDGEDAVEKAVTEAVAECTAAQATMKHPSVRCDGCNQSPLRGFRFKCFTCPNYDLCMTCYMNQTHNLEHPFVRLTDTPGSGDLLQPRSKGGSVVPETALVGSKPWKGNLLRVLLDSQGYAVYCSGSRSKCCDTADALAQLGLLVTVAHANDVVNVDYSHDWENRVQFSFEPGSSRLSRRSTLSAEKGPARRTSRDVVNAFNRRAAQVNLMERQNGEQIEDKRALASEMVTLLRLMSSNRPTMPKWRSSTLKILTEILEDAPRQLAVVADSAPFPSEAYFLTVGATQVLGGFREPLRVGGVVSLLGYAADKARSGHTGVIYSYAFGNDDIIIATMDSAEGTRNGESESDDDIIFYQHTTSEVRAVSGISLDEDAIQALEPLVVSFCSVVKQIYVWTTEGADADSEEDDASSAASLLRWELACALIQAFACMAPAWPSLFDNQVISTNGNCPAILFQLAQLCVRDLKVEDIAVMRARLWQMEWLRSREMHFSLATRPISSSSFSACDEKTSVLRPPMTALNELSSSSGTSSDGPMSLPDPSEYFYNLYAFSSRTDLPQHSGRNKMLEYWEKNVIPAIETYVSGSFKSYEMDYFFAQLREPLREGNAAAALKIAFTLCDGHVPSGCHYPNPDTDWSALQIDDVEVGGRYVIASENVDVAGWSRGMLWTLGHSGVVRVVNPSGMVLLQLVNPVTSASEYWWYNVDSLRSKSSVTSVSEQSVTDFEASRVRLKVMDQQLIYSLARKSVFDLLQVAPEHAMKLSIETRKASLVRTSSSPFPLPSSSPAAHSQTPKAMQLAAPLPKNLDSHYNLADLLKLAAAADLGCPEKVLSFEMGTVFESAIGGSTDSSTSSNLYLRPKVSSRTALITVLQAVLNKQFEHAAASPLPPVMDRSTSYDENASVMVTKPAKKHKKRGKHGALTGKLAAATYGGASSVAASATSTSAAGSNTSLKSSQPKLQQPEVIPALSTRKYRYLLMEALLAELKASLDLSSAFLRSRSFMVTSDSPPQPSVLIHVPDATCLVLSFAVHPVLMDLPAGSSLEFFRDERCTDRLFGYFGDKRGLSYLPPLVVPGDKCYVRMSQGTYARYKFRVDAFTADFGLALWLCEEIYQKLLSVQLSHYEVETVLTTALNALVEYLIATTGCLPSNAKTAVYQITTKLINFALGKGAMHAVPIAKLSSLVKELTFVYDNERTTQKGLYSLFTQQLAELISLVEEVSSLKGGSSSILGGTWWKEYVRMAVFTRVLTQGKREIATPDAFKRIYCGRAPIREVEAAHSTLSSHDLFGERIIFLQNLPRTSNVADLEATVSRFLVHLALEECGEADDQNVYSAATVTRFGIVSNILYMPTDQEGQTLGYAMVDVGRSDVIANLLARIPKETFEFEGGIPTTEDTELLAKIDAVCRPPDTSSSNSSDGSVCSGDGADPSSDAWACSVCTLENALSDVECAACGSPIPPELASLAREVQAQSQPPATPHASAGSGDAAAVGWACTTCTFVNSWTDTNCDACTMERSADLVPPSGGGNDTGDDGTNSDGGPSGADPDGSTQYKLNAARLVDMVRVADSTGEVPVQVTGFLRHRLLQKTVLGNGTVTGVSVELHSALTREASQYCSSTDSKLAIDAFAALVGMKKGRGWDAMSSEERASELISADALAKIVEKPLAVYKWMRSSGYDLQFELSHYGSKDDAMAAQAKWSHQMDCQLIAVTRELSGRMGVLMLTDLCPSHLSAKHAREYSLLASLETRDLRLRFSVLQSLNKLLVGALPLVNLRLWSDPSSLRSRIVSIRQLIFPGVKIRFFAQTQDNITLAHSAFIDNNAKRPMVTIDRRKIAGKRGGISYSGTDASPPSLTLRDPKRSLFASTMKQLSAIPPSLLRAKRPTGASDPFVSFIVIFAGENVVGEGGPYRQLFNDISNELLASGNPLFIPTQNNVMKAGEFRERFMPKPSSTSKELLQMFEFVGILMGCCLRTGVRLNLRLAPLVWKMLVKQNLVLADLESVDHSLCESLKFLEELASTPSEGPDEVLFDSFTTTLSDGTIVELKEGGQHLPVTKANAKEYIRLVKATRLQECKPQVDAMLRGLGKIVPVQSLQLCVWSELQQWVSGSLEIDVKLLKRHTRYSSGMSPEQFPHLETFWKVLSSFSEENKRRFINFAWGQDTLPADDAEFDRTHTRLLIKAPPQDDGVNQDALLPKADTCFFNIELPVYSSEEIMREKLLLAITLCTSLDGDEQAAGHDIYYAGDEVDDDGME</sequence>
<organism evidence="12 13">
    <name type="scientific">Phytophthora sojae (strain P6497)</name>
    <name type="common">Soybean stem and root rot agent</name>
    <name type="synonym">Phytophthora megasperma f. sp. glycines</name>
    <dbReference type="NCBI Taxonomy" id="1094619"/>
    <lineage>
        <taxon>Eukaryota</taxon>
        <taxon>Sar</taxon>
        <taxon>Stramenopiles</taxon>
        <taxon>Oomycota</taxon>
        <taxon>Peronosporomycetes</taxon>
        <taxon>Peronosporales</taxon>
        <taxon>Peronosporaceae</taxon>
        <taxon>Phytophthora</taxon>
    </lineage>
</organism>
<keyword evidence="1" id="KW-0479">Metal-binding</keyword>
<dbReference type="SUPFAM" id="SSF57850">
    <property type="entry name" value="RING/U-box"/>
    <property type="match status" value="1"/>
</dbReference>
<accession>G4ZDD3</accession>
<dbReference type="PROSITE" id="PS01357">
    <property type="entry name" value="ZF_ZZ_1"/>
    <property type="match status" value="1"/>
</dbReference>
<dbReference type="PROSITE" id="PS01358">
    <property type="entry name" value="ZF_RANBP2_1"/>
    <property type="match status" value="2"/>
</dbReference>
<dbReference type="PROSITE" id="PS50199">
    <property type="entry name" value="ZF_RANBP2_2"/>
    <property type="match status" value="2"/>
</dbReference>
<reference evidence="12 13" key="1">
    <citation type="journal article" date="2006" name="Science">
        <title>Phytophthora genome sequences uncover evolutionary origins and mechanisms of pathogenesis.</title>
        <authorList>
            <person name="Tyler B.M."/>
            <person name="Tripathy S."/>
            <person name="Zhang X."/>
            <person name="Dehal P."/>
            <person name="Jiang R.H."/>
            <person name="Aerts A."/>
            <person name="Arredondo F.D."/>
            <person name="Baxter L."/>
            <person name="Bensasson D."/>
            <person name="Beynon J.L."/>
            <person name="Chapman J."/>
            <person name="Damasceno C.M."/>
            <person name="Dorrance A.E."/>
            <person name="Dou D."/>
            <person name="Dickerman A.W."/>
            <person name="Dubchak I.L."/>
            <person name="Garbelotto M."/>
            <person name="Gijzen M."/>
            <person name="Gordon S.G."/>
            <person name="Govers F."/>
            <person name="Grunwald N.J."/>
            <person name="Huang W."/>
            <person name="Ivors K.L."/>
            <person name="Jones R.W."/>
            <person name="Kamoun S."/>
            <person name="Krampis K."/>
            <person name="Lamour K.H."/>
            <person name="Lee M.K."/>
            <person name="McDonald W.H."/>
            <person name="Medina M."/>
            <person name="Meijer H.J."/>
            <person name="Nordberg E.K."/>
            <person name="Maclean D.J."/>
            <person name="Ospina-Giraldo M.D."/>
            <person name="Morris P.F."/>
            <person name="Phuntumart V."/>
            <person name="Putnam N.H."/>
            <person name="Rash S."/>
            <person name="Rose J.K."/>
            <person name="Sakihama Y."/>
            <person name="Salamov A.A."/>
            <person name="Savidor A."/>
            <person name="Scheuring C.F."/>
            <person name="Smith B.M."/>
            <person name="Sobral B.W."/>
            <person name="Terry A."/>
            <person name="Torto-Alalibo T.A."/>
            <person name="Win J."/>
            <person name="Xu Z."/>
            <person name="Zhang H."/>
            <person name="Grigoriev I.V."/>
            <person name="Rokhsar D.S."/>
            <person name="Boore J.L."/>
        </authorList>
    </citation>
    <scope>NUCLEOTIDE SEQUENCE [LARGE SCALE GENOMIC DNA]</scope>
    <source>
        <strain evidence="12 13">P6497</strain>
    </source>
</reference>
<dbReference type="InterPro" id="IPR001876">
    <property type="entry name" value="Znf_RanBP2"/>
</dbReference>
<dbReference type="Gene3D" id="3.30.2410.10">
    <property type="entry name" value="Hect, E3 ligase catalytic domain"/>
    <property type="match status" value="1"/>
</dbReference>
<dbReference type="SMART" id="SM00291">
    <property type="entry name" value="ZnF_ZZ"/>
    <property type="match status" value="1"/>
</dbReference>
<dbReference type="Pfam" id="PF00569">
    <property type="entry name" value="ZZ"/>
    <property type="match status" value="1"/>
</dbReference>
<feature type="region of interest" description="Disordered" evidence="7">
    <location>
        <begin position="1531"/>
        <end position="1550"/>
    </location>
</feature>